<name>A0ABQ8K6R1_9APHY</name>
<keyword evidence="8 9" id="KW-0472">Membrane</keyword>
<dbReference type="PROSITE" id="PS50920">
    <property type="entry name" value="SOLCAR"/>
    <property type="match status" value="3"/>
</dbReference>
<evidence type="ECO:0000256" key="7">
    <source>
        <dbReference type="ARBA" id="ARBA00023128"/>
    </source>
</evidence>
<comment type="subcellular location">
    <subcellularLocation>
        <location evidence="1">Mitochondrion membrane</location>
        <topology evidence="1">Multi-pass membrane protein</topology>
    </subcellularLocation>
</comment>
<comment type="similarity">
    <text evidence="2 10">Belongs to the mitochondrial carrier (TC 2.A.29) family.</text>
</comment>
<feature type="repeat" description="Solcar" evidence="9">
    <location>
        <begin position="106"/>
        <end position="194"/>
    </location>
</feature>
<evidence type="ECO:0000256" key="1">
    <source>
        <dbReference type="ARBA" id="ARBA00004225"/>
    </source>
</evidence>
<keyword evidence="7" id="KW-0496">Mitochondrion</keyword>
<keyword evidence="6" id="KW-1133">Transmembrane helix</keyword>
<evidence type="ECO:0000256" key="5">
    <source>
        <dbReference type="ARBA" id="ARBA00022737"/>
    </source>
</evidence>
<dbReference type="PRINTS" id="PR00926">
    <property type="entry name" value="MITOCARRIER"/>
</dbReference>
<organism evidence="11 12">
    <name type="scientific">Rhodofomes roseus</name>
    <dbReference type="NCBI Taxonomy" id="34475"/>
    <lineage>
        <taxon>Eukaryota</taxon>
        <taxon>Fungi</taxon>
        <taxon>Dikarya</taxon>
        <taxon>Basidiomycota</taxon>
        <taxon>Agaricomycotina</taxon>
        <taxon>Agaricomycetes</taxon>
        <taxon>Polyporales</taxon>
        <taxon>Rhodofomes</taxon>
    </lineage>
</organism>
<evidence type="ECO:0000256" key="8">
    <source>
        <dbReference type="ARBA" id="ARBA00023136"/>
    </source>
</evidence>
<dbReference type="InterPro" id="IPR049563">
    <property type="entry name" value="TXTP-like"/>
</dbReference>
<evidence type="ECO:0000256" key="10">
    <source>
        <dbReference type="RuleBase" id="RU000488"/>
    </source>
</evidence>
<keyword evidence="4 9" id="KW-0812">Transmembrane</keyword>
<evidence type="ECO:0000256" key="2">
    <source>
        <dbReference type="ARBA" id="ARBA00006375"/>
    </source>
</evidence>
<keyword evidence="12" id="KW-1185">Reference proteome</keyword>
<dbReference type="GeneID" id="71997993"/>
<protein>
    <submittedName>
        <fullName evidence="11">Mitochondrial carrier domain-containing protein</fullName>
    </submittedName>
</protein>
<evidence type="ECO:0000256" key="6">
    <source>
        <dbReference type="ARBA" id="ARBA00022989"/>
    </source>
</evidence>
<proteinExistence type="inferred from homology"/>
<evidence type="ECO:0000256" key="3">
    <source>
        <dbReference type="ARBA" id="ARBA00022448"/>
    </source>
</evidence>
<dbReference type="EMBL" id="JADCUA010000020">
    <property type="protein sequence ID" value="KAH9832931.1"/>
    <property type="molecule type" value="Genomic_DNA"/>
</dbReference>
<dbReference type="Proteomes" id="UP000814176">
    <property type="component" value="Unassembled WGS sequence"/>
</dbReference>
<keyword evidence="5" id="KW-0677">Repeat</keyword>
<reference evidence="11 12" key="1">
    <citation type="journal article" date="2021" name="Environ. Microbiol.">
        <title>Gene family expansions and transcriptome signatures uncover fungal adaptations to wood decay.</title>
        <authorList>
            <person name="Hage H."/>
            <person name="Miyauchi S."/>
            <person name="Viragh M."/>
            <person name="Drula E."/>
            <person name="Min B."/>
            <person name="Chaduli D."/>
            <person name="Navarro D."/>
            <person name="Favel A."/>
            <person name="Norest M."/>
            <person name="Lesage-Meessen L."/>
            <person name="Balint B."/>
            <person name="Merenyi Z."/>
            <person name="de Eugenio L."/>
            <person name="Morin E."/>
            <person name="Martinez A.T."/>
            <person name="Baldrian P."/>
            <person name="Stursova M."/>
            <person name="Martinez M.J."/>
            <person name="Novotny C."/>
            <person name="Magnuson J.K."/>
            <person name="Spatafora J.W."/>
            <person name="Maurice S."/>
            <person name="Pangilinan J."/>
            <person name="Andreopoulos W."/>
            <person name="LaButti K."/>
            <person name="Hundley H."/>
            <person name="Na H."/>
            <person name="Kuo A."/>
            <person name="Barry K."/>
            <person name="Lipzen A."/>
            <person name="Henrissat B."/>
            <person name="Riley R."/>
            <person name="Ahrendt S."/>
            <person name="Nagy L.G."/>
            <person name="Grigoriev I.V."/>
            <person name="Martin F."/>
            <person name="Rosso M.N."/>
        </authorList>
    </citation>
    <scope>NUCLEOTIDE SEQUENCE [LARGE SCALE GENOMIC DNA]</scope>
    <source>
        <strain evidence="11 12">CIRM-BRFM 1785</strain>
    </source>
</reference>
<dbReference type="RefSeq" id="XP_047775697.1">
    <property type="nucleotide sequence ID" value="XM_047917261.1"/>
</dbReference>
<dbReference type="Gene3D" id="1.50.40.10">
    <property type="entry name" value="Mitochondrial carrier domain"/>
    <property type="match status" value="1"/>
</dbReference>
<dbReference type="PANTHER" id="PTHR45788:SF3">
    <property type="entry name" value="TRICARBOXYLATE TRANSPORT PROTEIN"/>
    <property type="match status" value="1"/>
</dbReference>
<dbReference type="PANTHER" id="PTHR45788">
    <property type="entry name" value="SUCCINATE/FUMARATE MITOCHONDRIAL TRANSPORTER-RELATED"/>
    <property type="match status" value="1"/>
</dbReference>
<gene>
    <name evidence="11" type="ORF">C8Q71DRAFT_244828</name>
</gene>
<dbReference type="InterPro" id="IPR002067">
    <property type="entry name" value="MCP"/>
</dbReference>
<evidence type="ECO:0000256" key="4">
    <source>
        <dbReference type="ARBA" id="ARBA00022692"/>
    </source>
</evidence>
<dbReference type="Pfam" id="PF00153">
    <property type="entry name" value="Mito_carr"/>
    <property type="match status" value="3"/>
</dbReference>
<evidence type="ECO:0000313" key="11">
    <source>
        <dbReference type="EMBL" id="KAH9832931.1"/>
    </source>
</evidence>
<dbReference type="InterPro" id="IPR023395">
    <property type="entry name" value="MCP_dom_sf"/>
</dbReference>
<feature type="repeat" description="Solcar" evidence="9">
    <location>
        <begin position="9"/>
        <end position="97"/>
    </location>
</feature>
<feature type="repeat" description="Solcar" evidence="9">
    <location>
        <begin position="202"/>
        <end position="284"/>
    </location>
</feature>
<evidence type="ECO:0000256" key="9">
    <source>
        <dbReference type="PROSITE-ProRule" id="PRU00282"/>
    </source>
</evidence>
<keyword evidence="3 10" id="KW-0813">Transport</keyword>
<accession>A0ABQ8K6R1</accession>
<dbReference type="InterPro" id="IPR018108">
    <property type="entry name" value="MCP_transmembrane"/>
</dbReference>
<dbReference type="SUPFAM" id="SSF103506">
    <property type="entry name" value="Mitochondrial carrier"/>
    <property type="match status" value="1"/>
</dbReference>
<sequence length="294" mass="31860">MSANESKQVPPTVSLVAGAVAGGVEAAATYPFEFAKTRVQLHSDPAHPRPRNPFLVVSEVFRKEGTRALYKGCSSLIIGSMGKDAIRFLSFDAIKNAYKDTETGALTPMRNMLAGMTAGVVASIFAVTPTERIKTALIDDARGEKRFRSGLHAVRVLYQEHGFFALYRGFAGTTLKQAGATAFRMGTYNILKDFENTRYVEQSVATNFANGSIAGIVTTYATQPFDTIKTRSQSARGATTMEAFRSILADDGVKGFWRGTAMRLGRTIFSGGILFTVYEQVAALLDPIVAPKSR</sequence>
<comment type="caution">
    <text evidence="11">The sequence shown here is derived from an EMBL/GenBank/DDBJ whole genome shotgun (WGS) entry which is preliminary data.</text>
</comment>
<evidence type="ECO:0000313" key="12">
    <source>
        <dbReference type="Proteomes" id="UP000814176"/>
    </source>
</evidence>